<evidence type="ECO:0000313" key="2">
    <source>
        <dbReference type="EMBL" id="MFC7616949.1"/>
    </source>
</evidence>
<dbReference type="Pfam" id="PF08445">
    <property type="entry name" value="FR47"/>
    <property type="match status" value="1"/>
</dbReference>
<protein>
    <submittedName>
        <fullName evidence="2">GNAT family N-acetyltransferase</fullName>
    </submittedName>
</protein>
<reference evidence="3" key="1">
    <citation type="journal article" date="2019" name="Int. J. Syst. Evol. Microbiol.">
        <title>The Global Catalogue of Microorganisms (GCM) 10K type strain sequencing project: providing services to taxonomists for standard genome sequencing and annotation.</title>
        <authorList>
            <consortium name="The Broad Institute Genomics Platform"/>
            <consortium name="The Broad Institute Genome Sequencing Center for Infectious Disease"/>
            <person name="Wu L."/>
            <person name="Ma J."/>
        </authorList>
    </citation>
    <scope>NUCLEOTIDE SEQUENCE [LARGE SCALE GENOMIC DNA]</scope>
    <source>
        <strain evidence="3">JCM 17695</strain>
    </source>
</reference>
<accession>A0ABW2TUZ6</accession>
<comment type="caution">
    <text evidence="2">The sequence shown here is derived from an EMBL/GenBank/DDBJ whole genome shotgun (WGS) entry which is preliminary data.</text>
</comment>
<name>A0ABW2TUZ6_9PSEU</name>
<proteinExistence type="predicted"/>
<organism evidence="2 3">
    <name type="scientific">Actinokineospora soli</name>
    <dbReference type="NCBI Taxonomy" id="1048753"/>
    <lineage>
        <taxon>Bacteria</taxon>
        <taxon>Bacillati</taxon>
        <taxon>Actinomycetota</taxon>
        <taxon>Actinomycetes</taxon>
        <taxon>Pseudonocardiales</taxon>
        <taxon>Pseudonocardiaceae</taxon>
        <taxon>Actinokineospora</taxon>
    </lineage>
</organism>
<feature type="domain" description="GCN5-related N-acetyltransferase Rv2170-like" evidence="1">
    <location>
        <begin position="2"/>
        <end position="51"/>
    </location>
</feature>
<evidence type="ECO:0000259" key="1">
    <source>
        <dbReference type="Pfam" id="PF08445"/>
    </source>
</evidence>
<dbReference type="Proteomes" id="UP001596512">
    <property type="component" value="Unassembled WGS sequence"/>
</dbReference>
<evidence type="ECO:0000313" key="3">
    <source>
        <dbReference type="Proteomes" id="UP001596512"/>
    </source>
</evidence>
<gene>
    <name evidence="2" type="ORF">ACFQV2_29400</name>
</gene>
<dbReference type="EMBL" id="JBHTEY010000004">
    <property type="protein sequence ID" value="MFC7616949.1"/>
    <property type="molecule type" value="Genomic_DNA"/>
</dbReference>
<keyword evidence="3" id="KW-1185">Reference proteome</keyword>
<sequence length="64" mass="6708">MRSAGAGRSVVRGLVRALAAEHGPQQQAAAVIALGNDASERMFTGLGFDLHLELVGYRRTGSRG</sequence>
<dbReference type="InterPro" id="IPR013653">
    <property type="entry name" value="GCN5-like_dom"/>
</dbReference>